<dbReference type="Gene3D" id="3.40.630.30">
    <property type="match status" value="1"/>
</dbReference>
<dbReference type="EMBL" id="JBBMFN010000033">
    <property type="protein sequence ID" value="MEQ2466726.1"/>
    <property type="molecule type" value="Genomic_DNA"/>
</dbReference>
<evidence type="ECO:0000313" key="2">
    <source>
        <dbReference type="EMBL" id="MEQ2466726.1"/>
    </source>
</evidence>
<evidence type="ECO:0000313" key="3">
    <source>
        <dbReference type="Proteomes" id="UP001465426"/>
    </source>
</evidence>
<keyword evidence="2" id="KW-0012">Acyltransferase</keyword>
<sequence>MSKYQLISDYKDNEIYKNSFIELAKQVFKIDFSRWDQLGCWNDDYICYSFLDGDKVIANVSINKMDIILHNKMYKSLQLGTVMTHPDYRNKGLSAKLINHIIAKYENLYDFIYLFANPSVLDFYPKFGFGRMQESNFYMEMSADFYNKEERPSNPRKLDVNSSEDFRLIKRIAENRIPVSTICGVKQNNHLLFFYLIEVFNEMTFYFEKEEVIVICEKIENKLYVYDVISTYKVDFEVLLQSFSTDKVIFHFIPDDLKSKGNYIVAESSDVLFIRHARKIENLEPILFPLTSHA</sequence>
<gene>
    <name evidence="2" type="ORF">WMO63_13765</name>
</gene>
<dbReference type="InterPro" id="IPR016181">
    <property type="entry name" value="Acyl_CoA_acyltransferase"/>
</dbReference>
<accession>A0ABV1F052</accession>
<dbReference type="InterPro" id="IPR000182">
    <property type="entry name" value="GNAT_dom"/>
</dbReference>
<dbReference type="RefSeq" id="WP_235251525.1">
    <property type="nucleotide sequence ID" value="NZ_JBBMFN010000033.1"/>
</dbReference>
<dbReference type="GO" id="GO:0016746">
    <property type="term" value="F:acyltransferase activity"/>
    <property type="evidence" value="ECO:0007669"/>
    <property type="project" value="UniProtKB-KW"/>
</dbReference>
<evidence type="ECO:0000259" key="1">
    <source>
        <dbReference type="PROSITE" id="PS51186"/>
    </source>
</evidence>
<keyword evidence="3" id="KW-1185">Reference proteome</keyword>
<name>A0ABV1F052_9BACI</name>
<organism evidence="2 3">
    <name type="scientific">Niallia hominis</name>
    <dbReference type="NCBI Taxonomy" id="3133173"/>
    <lineage>
        <taxon>Bacteria</taxon>
        <taxon>Bacillati</taxon>
        <taxon>Bacillota</taxon>
        <taxon>Bacilli</taxon>
        <taxon>Bacillales</taxon>
        <taxon>Bacillaceae</taxon>
        <taxon>Niallia</taxon>
    </lineage>
</organism>
<dbReference type="SUPFAM" id="SSF55729">
    <property type="entry name" value="Acyl-CoA N-acyltransferases (Nat)"/>
    <property type="match status" value="1"/>
</dbReference>
<reference evidence="2 3" key="1">
    <citation type="submission" date="2024-03" db="EMBL/GenBank/DDBJ databases">
        <title>Human intestinal bacterial collection.</title>
        <authorList>
            <person name="Pauvert C."/>
            <person name="Hitch T.C.A."/>
            <person name="Clavel T."/>
        </authorList>
    </citation>
    <scope>NUCLEOTIDE SEQUENCE [LARGE SCALE GENOMIC DNA]</scope>
    <source>
        <strain evidence="2 3">CLA-SR-H024</strain>
    </source>
</reference>
<proteinExistence type="predicted"/>
<dbReference type="EC" id="2.3.1.-" evidence="2"/>
<feature type="domain" description="N-acetyltransferase" evidence="1">
    <location>
        <begin position="8"/>
        <end position="152"/>
    </location>
</feature>
<keyword evidence="2" id="KW-0808">Transferase</keyword>
<comment type="caution">
    <text evidence="2">The sequence shown here is derived from an EMBL/GenBank/DDBJ whole genome shotgun (WGS) entry which is preliminary data.</text>
</comment>
<dbReference type="PROSITE" id="PS51186">
    <property type="entry name" value="GNAT"/>
    <property type="match status" value="1"/>
</dbReference>
<protein>
    <submittedName>
        <fullName evidence="2">GNAT family N-acetyltransferase</fullName>
        <ecNumber evidence="2">2.3.1.-</ecNumber>
    </submittedName>
</protein>
<dbReference type="Pfam" id="PF13527">
    <property type="entry name" value="Acetyltransf_9"/>
    <property type="match status" value="1"/>
</dbReference>
<dbReference type="Proteomes" id="UP001465426">
    <property type="component" value="Unassembled WGS sequence"/>
</dbReference>
<dbReference type="CDD" id="cd04301">
    <property type="entry name" value="NAT_SF"/>
    <property type="match status" value="1"/>
</dbReference>